<evidence type="ECO:0000256" key="2">
    <source>
        <dbReference type="ARBA" id="ARBA00006991"/>
    </source>
</evidence>
<dbReference type="PROSITE" id="PS50157">
    <property type="entry name" value="ZINC_FINGER_C2H2_2"/>
    <property type="match status" value="4"/>
</dbReference>
<dbReference type="RefSeq" id="XP_035662344.1">
    <property type="nucleotide sequence ID" value="XM_035806451.1"/>
</dbReference>
<evidence type="ECO:0000256" key="3">
    <source>
        <dbReference type="ARBA" id="ARBA00022723"/>
    </source>
</evidence>
<dbReference type="GO" id="GO:0000981">
    <property type="term" value="F:DNA-binding transcription factor activity, RNA polymerase II-specific"/>
    <property type="evidence" value="ECO:0000318"/>
    <property type="project" value="GO_Central"/>
</dbReference>
<keyword evidence="10" id="KW-0539">Nucleus</keyword>
<dbReference type="Gene3D" id="3.30.160.60">
    <property type="entry name" value="Classic Zinc Finger"/>
    <property type="match status" value="4"/>
</dbReference>
<gene>
    <name evidence="15" type="primary">LOC118406410</name>
</gene>
<reference evidence="14" key="1">
    <citation type="journal article" date="2020" name="Nat. Ecol. Evol.">
        <title>Deeply conserved synteny resolves early events in vertebrate evolution.</title>
        <authorList>
            <person name="Simakov O."/>
            <person name="Marletaz F."/>
            <person name="Yue J.X."/>
            <person name="O'Connell B."/>
            <person name="Jenkins J."/>
            <person name="Brandt A."/>
            <person name="Calef R."/>
            <person name="Tung C.H."/>
            <person name="Huang T.K."/>
            <person name="Schmutz J."/>
            <person name="Satoh N."/>
            <person name="Yu J.K."/>
            <person name="Putnam N.H."/>
            <person name="Green R.E."/>
            <person name="Rokhsar D.S."/>
        </authorList>
    </citation>
    <scope>NUCLEOTIDE SEQUENCE [LARGE SCALE GENOMIC DNA]</scope>
    <source>
        <strain evidence="14">S238N-H82</strain>
    </source>
</reference>
<keyword evidence="3" id="KW-0479">Metal-binding</keyword>
<dbReference type="GeneID" id="118406410"/>
<comment type="similarity">
    <text evidence="2">Belongs to the krueppel C2H2-type zinc-finger protein family.</text>
</comment>
<proteinExistence type="inferred from homology"/>
<keyword evidence="7" id="KW-0805">Transcription regulation</keyword>
<evidence type="ECO:0000256" key="12">
    <source>
        <dbReference type="SAM" id="MobiDB-lite"/>
    </source>
</evidence>
<feature type="compositionally biased region" description="Polar residues" evidence="12">
    <location>
        <begin position="91"/>
        <end position="109"/>
    </location>
</feature>
<dbReference type="FunFam" id="3.30.160.60:FF:001646">
    <property type="entry name" value="Uncharacterized protein"/>
    <property type="match status" value="1"/>
</dbReference>
<evidence type="ECO:0000313" key="14">
    <source>
        <dbReference type="Proteomes" id="UP000001554"/>
    </source>
</evidence>
<sequence length="327" mass="37456">MPGQQAFICGLSHEVTIAVLPRLNTEELMFELNRRIKDLDTDNSIKDRLVSILKDLMLEEYRQLKKSQVSSADDMTMKTEDEAARARHNNELNNIASTQGLDTTNSMDASRSDKPPEGDQPCDEAPLASRQPTLDNGDIHKRESPMPEQNQIGQVSIPPNPDHAKSCTDDRDTGSINSGHDQGHMQSNQPIDYPIYDISTDFKPYACKVCGLRTMYRQNLAAHMRRHKGRKPFLCGECGYRAYHKFRLVEHMRTHTGEKPFKCDQCDYKTAYKVDLVAHLKKHAGEEPYRCKICDYTTYRKPDIKKHTMRCHAGVKPHKNKNKKKKK</sequence>
<keyword evidence="5 11" id="KW-0863">Zinc-finger</keyword>
<dbReference type="InterPro" id="IPR036236">
    <property type="entry name" value="Znf_C2H2_sf"/>
</dbReference>
<feature type="region of interest" description="Disordered" evidence="12">
    <location>
        <begin position="88"/>
        <end position="191"/>
    </location>
</feature>
<evidence type="ECO:0000256" key="1">
    <source>
        <dbReference type="ARBA" id="ARBA00004123"/>
    </source>
</evidence>
<evidence type="ECO:0000313" key="15">
    <source>
        <dbReference type="RefSeq" id="XP_035662344.1"/>
    </source>
</evidence>
<dbReference type="Proteomes" id="UP000001554">
    <property type="component" value="Chromosome 19"/>
</dbReference>
<evidence type="ECO:0000256" key="5">
    <source>
        <dbReference type="ARBA" id="ARBA00022771"/>
    </source>
</evidence>
<feature type="domain" description="C2H2-type" evidence="13">
    <location>
        <begin position="205"/>
        <end position="232"/>
    </location>
</feature>
<comment type="subcellular location">
    <subcellularLocation>
        <location evidence="1">Nucleus</location>
    </subcellularLocation>
</comment>
<keyword evidence="14" id="KW-1185">Reference proteome</keyword>
<keyword evidence="9" id="KW-0804">Transcription</keyword>
<feature type="domain" description="C2H2-type" evidence="13">
    <location>
        <begin position="261"/>
        <end position="288"/>
    </location>
</feature>
<keyword evidence="4" id="KW-0677">Repeat</keyword>
<feature type="domain" description="C2H2-type" evidence="13">
    <location>
        <begin position="233"/>
        <end position="260"/>
    </location>
</feature>
<dbReference type="InterPro" id="IPR013087">
    <property type="entry name" value="Znf_C2H2_type"/>
</dbReference>
<keyword evidence="8" id="KW-0238">DNA-binding</keyword>
<dbReference type="AlphaFoldDB" id="A0A9J7KGS9"/>
<evidence type="ECO:0000256" key="11">
    <source>
        <dbReference type="PROSITE-ProRule" id="PRU00042"/>
    </source>
</evidence>
<dbReference type="PANTHER" id="PTHR24392">
    <property type="entry name" value="ZINC FINGER PROTEIN"/>
    <property type="match status" value="1"/>
</dbReference>
<evidence type="ECO:0000256" key="7">
    <source>
        <dbReference type="ARBA" id="ARBA00023015"/>
    </source>
</evidence>
<evidence type="ECO:0000256" key="9">
    <source>
        <dbReference type="ARBA" id="ARBA00023163"/>
    </source>
</evidence>
<dbReference type="OMA" id="ACENISS"/>
<dbReference type="SMART" id="SM00355">
    <property type="entry name" value="ZnF_C2H2"/>
    <property type="match status" value="4"/>
</dbReference>
<evidence type="ECO:0000256" key="10">
    <source>
        <dbReference type="ARBA" id="ARBA00023242"/>
    </source>
</evidence>
<dbReference type="FunFam" id="3.30.160.60:FF:001370">
    <property type="entry name" value="Zinc finger protein"/>
    <property type="match status" value="1"/>
</dbReference>
<dbReference type="FunFam" id="3.30.160.60:FF:003711">
    <property type="match status" value="1"/>
</dbReference>
<feature type="domain" description="C2H2-type" evidence="13">
    <location>
        <begin position="289"/>
        <end position="317"/>
    </location>
</feature>
<dbReference type="PANTHER" id="PTHR24392:SF31">
    <property type="entry name" value="C2H2-TYPE DOMAIN-CONTAINING PROTEIN"/>
    <property type="match status" value="1"/>
</dbReference>
<evidence type="ECO:0000256" key="6">
    <source>
        <dbReference type="ARBA" id="ARBA00022833"/>
    </source>
</evidence>
<protein>
    <submittedName>
        <fullName evidence="15">Zinc finger protein 37 homolog</fullName>
    </submittedName>
</protein>
<dbReference type="Pfam" id="PF00096">
    <property type="entry name" value="zf-C2H2"/>
    <property type="match status" value="1"/>
</dbReference>
<organism evidence="14 15">
    <name type="scientific">Branchiostoma floridae</name>
    <name type="common">Florida lancelet</name>
    <name type="synonym">Amphioxus</name>
    <dbReference type="NCBI Taxonomy" id="7739"/>
    <lineage>
        <taxon>Eukaryota</taxon>
        <taxon>Metazoa</taxon>
        <taxon>Chordata</taxon>
        <taxon>Cephalochordata</taxon>
        <taxon>Leptocardii</taxon>
        <taxon>Amphioxiformes</taxon>
        <taxon>Branchiostomatidae</taxon>
        <taxon>Branchiostoma</taxon>
    </lineage>
</organism>
<dbReference type="SUPFAM" id="SSF57667">
    <property type="entry name" value="beta-beta-alpha zinc fingers"/>
    <property type="match status" value="2"/>
</dbReference>
<dbReference type="GO" id="GO:0005634">
    <property type="term" value="C:nucleus"/>
    <property type="evidence" value="ECO:0007669"/>
    <property type="project" value="UniProtKB-SubCell"/>
</dbReference>
<name>A0A9J7KGS9_BRAFL</name>
<evidence type="ECO:0000259" key="13">
    <source>
        <dbReference type="PROSITE" id="PS50157"/>
    </source>
</evidence>
<evidence type="ECO:0000256" key="4">
    <source>
        <dbReference type="ARBA" id="ARBA00022737"/>
    </source>
</evidence>
<evidence type="ECO:0000256" key="8">
    <source>
        <dbReference type="ARBA" id="ARBA00023125"/>
    </source>
</evidence>
<dbReference type="GO" id="GO:0008270">
    <property type="term" value="F:zinc ion binding"/>
    <property type="evidence" value="ECO:0007669"/>
    <property type="project" value="UniProtKB-KW"/>
</dbReference>
<feature type="compositionally biased region" description="Basic and acidic residues" evidence="12">
    <location>
        <begin position="162"/>
        <end position="173"/>
    </location>
</feature>
<accession>A0A9J7KGS9</accession>
<reference evidence="15" key="2">
    <citation type="submission" date="2025-08" db="UniProtKB">
        <authorList>
            <consortium name="RefSeq"/>
        </authorList>
    </citation>
    <scope>IDENTIFICATION</scope>
    <source>
        <strain evidence="15">S238N-H82</strain>
        <tissue evidence="15">Testes</tissue>
    </source>
</reference>
<dbReference type="GO" id="GO:0003690">
    <property type="term" value="F:double-stranded DNA binding"/>
    <property type="evidence" value="ECO:0007669"/>
    <property type="project" value="UniProtKB-ARBA"/>
</dbReference>
<dbReference type="KEGG" id="bfo:118406410"/>
<keyword evidence="6" id="KW-0862">Zinc</keyword>
<feature type="compositionally biased region" description="Polar residues" evidence="12">
    <location>
        <begin position="174"/>
        <end position="190"/>
    </location>
</feature>
<dbReference type="GO" id="GO:0006357">
    <property type="term" value="P:regulation of transcription by RNA polymerase II"/>
    <property type="evidence" value="ECO:0000318"/>
    <property type="project" value="GO_Central"/>
</dbReference>